<dbReference type="Proteomes" id="UP001258315">
    <property type="component" value="Unassembled WGS sequence"/>
</dbReference>
<name>A0ABU3GQ92_9SPHI</name>
<accession>A0ABU3GQ92</accession>
<feature type="chain" id="PRO_5046315053" description="DUF4468 domain-containing protein" evidence="1">
    <location>
        <begin position="29"/>
        <end position="187"/>
    </location>
</feature>
<sequence length="187" mass="21037">MKSPICITSKKFSFLFISMLLITSQLFAQVPPISRGSRALIQTDVPTDVAAIRQIYQQINMLKLKPQRFTYESPGCVEEGVVNYFFNDKTIVKITESGSIGDGSWVKEYYYNDGRVVFCLESIVGGPAIGPVTKTKYRYYVKNGRVIREMENDKVIPADSKATDILKIAGKIYKAYSTKKFAEAICN</sequence>
<gene>
    <name evidence="2" type="ORF">QE417_001025</name>
</gene>
<evidence type="ECO:0000256" key="1">
    <source>
        <dbReference type="SAM" id="SignalP"/>
    </source>
</evidence>
<dbReference type="RefSeq" id="WP_311947972.1">
    <property type="nucleotide sequence ID" value="NZ_JAVLVU010000001.1"/>
</dbReference>
<reference evidence="3" key="1">
    <citation type="submission" date="2023-07" db="EMBL/GenBank/DDBJ databases">
        <title>Functional and genomic diversity of the sorghum phyllosphere microbiome.</title>
        <authorList>
            <person name="Shade A."/>
        </authorList>
    </citation>
    <scope>NUCLEOTIDE SEQUENCE [LARGE SCALE GENOMIC DNA]</scope>
    <source>
        <strain evidence="3">SORGH_AS_0422</strain>
    </source>
</reference>
<evidence type="ECO:0008006" key="4">
    <source>
        <dbReference type="Google" id="ProtNLM"/>
    </source>
</evidence>
<proteinExistence type="predicted"/>
<evidence type="ECO:0000313" key="2">
    <source>
        <dbReference type="EMBL" id="MDT3401953.1"/>
    </source>
</evidence>
<feature type="signal peptide" evidence="1">
    <location>
        <begin position="1"/>
        <end position="28"/>
    </location>
</feature>
<evidence type="ECO:0000313" key="3">
    <source>
        <dbReference type="Proteomes" id="UP001258315"/>
    </source>
</evidence>
<keyword evidence="3" id="KW-1185">Reference proteome</keyword>
<organism evidence="2 3">
    <name type="scientific">Mucilaginibacter terrae</name>
    <dbReference type="NCBI Taxonomy" id="1955052"/>
    <lineage>
        <taxon>Bacteria</taxon>
        <taxon>Pseudomonadati</taxon>
        <taxon>Bacteroidota</taxon>
        <taxon>Sphingobacteriia</taxon>
        <taxon>Sphingobacteriales</taxon>
        <taxon>Sphingobacteriaceae</taxon>
        <taxon>Mucilaginibacter</taxon>
    </lineage>
</organism>
<keyword evidence="1" id="KW-0732">Signal</keyword>
<comment type="caution">
    <text evidence="2">The sequence shown here is derived from an EMBL/GenBank/DDBJ whole genome shotgun (WGS) entry which is preliminary data.</text>
</comment>
<protein>
    <recommendedName>
        <fullName evidence="4">DUF4468 domain-containing protein</fullName>
    </recommendedName>
</protein>
<dbReference type="EMBL" id="JAVLVU010000001">
    <property type="protein sequence ID" value="MDT3401953.1"/>
    <property type="molecule type" value="Genomic_DNA"/>
</dbReference>